<evidence type="ECO:0000313" key="10">
    <source>
        <dbReference type="EMBL" id="GMA84796.1"/>
    </source>
</evidence>
<accession>A0ABQ6JB52</accession>
<name>A0ABQ6JB52_9ACTN</name>
<dbReference type="InterPro" id="IPR036640">
    <property type="entry name" value="ABC1_TM_sf"/>
</dbReference>
<dbReference type="InterPro" id="IPR039421">
    <property type="entry name" value="Type_1_exporter"/>
</dbReference>
<dbReference type="SMART" id="SM00382">
    <property type="entry name" value="AAA"/>
    <property type="match status" value="1"/>
</dbReference>
<protein>
    <recommendedName>
        <fullName evidence="12">ABC transporter domain-containing protein</fullName>
    </recommendedName>
</protein>
<keyword evidence="6" id="KW-0472">Membrane</keyword>
<feature type="domain" description="ABC transporter" evidence="8">
    <location>
        <begin position="90"/>
        <end position="322"/>
    </location>
</feature>
<evidence type="ECO:0000259" key="8">
    <source>
        <dbReference type="PROSITE" id="PS50893"/>
    </source>
</evidence>
<evidence type="ECO:0000256" key="1">
    <source>
        <dbReference type="ARBA" id="ARBA00004651"/>
    </source>
</evidence>
<dbReference type="SUPFAM" id="SSF90123">
    <property type="entry name" value="ABC transporter transmembrane region"/>
    <property type="match status" value="1"/>
</dbReference>
<evidence type="ECO:0000256" key="6">
    <source>
        <dbReference type="ARBA" id="ARBA00023136"/>
    </source>
</evidence>
<gene>
    <name evidence="10" type="ORF">GCM10025868_00460</name>
</gene>
<proteinExistence type="predicted"/>
<evidence type="ECO:0000256" key="4">
    <source>
        <dbReference type="ARBA" id="ARBA00022840"/>
    </source>
</evidence>
<comment type="caution">
    <text evidence="10">The sequence shown here is derived from an EMBL/GenBank/DDBJ whole genome shotgun (WGS) entry which is preliminary data.</text>
</comment>
<keyword evidence="2" id="KW-0812">Transmembrane</keyword>
<dbReference type="PROSITE" id="PS50929">
    <property type="entry name" value="ABC_TM1F"/>
    <property type="match status" value="1"/>
</dbReference>
<sequence>MLLVGNLGYVAVAVVGGLRITSGTMTLGDVQAFVQYSRQFTQPLTQVASMANLLQSGWPPPSGCSSLLDAERQSPDPEPAATVEHLRGRVAFEHVRFGYDERPLLRDLSLVAEPGQTVAVVGPTGAGKTTLVNLLMRFHELQGGRITLDGVDVATMRRDDLRSRVGMVLQDAWVFDGSIRDNIAYGRPSATEAEVLRAAEAAYVDRFVHGLPDGYDTLVGTDGGDLSAGERRSRSLARSSPTRRCWCSTRPPGSVDTRTEVLVQEAMAALRSDRTSFVIAHRLSTIRDADLILVMDAGEIVEQGTHAEPARRRRPLPRACTTRSSPRRPPTRPVSTSRARRQPVPCDTRPVARDPEIERLRLEVVQSFRLLRAAPRLTPQAMALLEARGELEPLIDLRGPDDDGVLTLQGRVLRMRHRFEPGDDAAARLDAAVREVAEHARQRGAGSLELRAVVEGRPRWTHRVLRRGGWRAQQRRTAPTSGGCAWCSREHRGSALEHLAERRPVE</sequence>
<dbReference type="InterPro" id="IPR011527">
    <property type="entry name" value="ABC1_TM_dom"/>
</dbReference>
<keyword evidence="4" id="KW-0067">ATP-binding</keyword>
<keyword evidence="3" id="KW-0547">Nucleotide-binding</keyword>
<evidence type="ECO:0008006" key="12">
    <source>
        <dbReference type="Google" id="ProtNLM"/>
    </source>
</evidence>
<feature type="domain" description="ABC transmembrane type-1" evidence="9">
    <location>
        <begin position="1"/>
        <end position="56"/>
    </location>
</feature>
<evidence type="ECO:0000256" key="5">
    <source>
        <dbReference type="ARBA" id="ARBA00022989"/>
    </source>
</evidence>
<keyword evidence="11" id="KW-1185">Reference proteome</keyword>
<dbReference type="Gene3D" id="1.20.1560.10">
    <property type="entry name" value="ABC transporter type 1, transmembrane domain"/>
    <property type="match status" value="1"/>
</dbReference>
<organism evidence="10 11">
    <name type="scientific">Angustibacter aerolatus</name>
    <dbReference type="NCBI Taxonomy" id="1162965"/>
    <lineage>
        <taxon>Bacteria</taxon>
        <taxon>Bacillati</taxon>
        <taxon>Actinomycetota</taxon>
        <taxon>Actinomycetes</taxon>
        <taxon>Kineosporiales</taxon>
        <taxon>Kineosporiaceae</taxon>
    </lineage>
</organism>
<dbReference type="PROSITE" id="PS50893">
    <property type="entry name" value="ABC_TRANSPORTER_2"/>
    <property type="match status" value="1"/>
</dbReference>
<dbReference type="InterPro" id="IPR027417">
    <property type="entry name" value="P-loop_NTPase"/>
</dbReference>
<dbReference type="PANTHER" id="PTHR24221">
    <property type="entry name" value="ATP-BINDING CASSETTE SUB-FAMILY B"/>
    <property type="match status" value="1"/>
</dbReference>
<comment type="subcellular location">
    <subcellularLocation>
        <location evidence="1">Cell membrane</location>
        <topology evidence="1">Multi-pass membrane protein</topology>
    </subcellularLocation>
</comment>
<dbReference type="SUPFAM" id="SSF52540">
    <property type="entry name" value="P-loop containing nucleoside triphosphate hydrolases"/>
    <property type="match status" value="1"/>
</dbReference>
<evidence type="ECO:0000313" key="11">
    <source>
        <dbReference type="Proteomes" id="UP001157017"/>
    </source>
</evidence>
<keyword evidence="5" id="KW-1133">Transmembrane helix</keyword>
<dbReference type="PANTHER" id="PTHR24221:SF499">
    <property type="entry name" value="FATTY ACID ABC TRANSPORTER ATP-BINDING_PERMEASE PROTEIN"/>
    <property type="match status" value="1"/>
</dbReference>
<dbReference type="Proteomes" id="UP001157017">
    <property type="component" value="Unassembled WGS sequence"/>
</dbReference>
<evidence type="ECO:0000256" key="3">
    <source>
        <dbReference type="ARBA" id="ARBA00022741"/>
    </source>
</evidence>
<dbReference type="InterPro" id="IPR003439">
    <property type="entry name" value="ABC_transporter-like_ATP-bd"/>
</dbReference>
<dbReference type="InterPro" id="IPR003593">
    <property type="entry name" value="AAA+_ATPase"/>
</dbReference>
<reference evidence="11" key="1">
    <citation type="journal article" date="2019" name="Int. J. Syst. Evol. Microbiol.">
        <title>The Global Catalogue of Microorganisms (GCM) 10K type strain sequencing project: providing services to taxonomists for standard genome sequencing and annotation.</title>
        <authorList>
            <consortium name="The Broad Institute Genomics Platform"/>
            <consortium name="The Broad Institute Genome Sequencing Center for Infectious Disease"/>
            <person name="Wu L."/>
            <person name="Ma J."/>
        </authorList>
    </citation>
    <scope>NUCLEOTIDE SEQUENCE [LARGE SCALE GENOMIC DNA]</scope>
    <source>
        <strain evidence="11">NBRC 108730</strain>
    </source>
</reference>
<evidence type="ECO:0000256" key="2">
    <source>
        <dbReference type="ARBA" id="ARBA00022692"/>
    </source>
</evidence>
<dbReference type="EMBL" id="BSUZ01000001">
    <property type="protein sequence ID" value="GMA84796.1"/>
    <property type="molecule type" value="Genomic_DNA"/>
</dbReference>
<evidence type="ECO:0000256" key="7">
    <source>
        <dbReference type="SAM" id="MobiDB-lite"/>
    </source>
</evidence>
<dbReference type="Pfam" id="PF00005">
    <property type="entry name" value="ABC_tran"/>
    <property type="match status" value="1"/>
</dbReference>
<feature type="region of interest" description="Disordered" evidence="7">
    <location>
        <begin position="304"/>
        <end position="350"/>
    </location>
</feature>
<dbReference type="Gene3D" id="3.40.50.300">
    <property type="entry name" value="P-loop containing nucleotide triphosphate hydrolases"/>
    <property type="match status" value="1"/>
</dbReference>
<evidence type="ECO:0000259" key="9">
    <source>
        <dbReference type="PROSITE" id="PS50929"/>
    </source>
</evidence>
<feature type="region of interest" description="Disordered" evidence="7">
    <location>
        <begin position="221"/>
        <end position="243"/>
    </location>
</feature>